<evidence type="ECO:0000256" key="5">
    <source>
        <dbReference type="RuleBase" id="RU003750"/>
    </source>
</evidence>
<gene>
    <name evidence="8" type="ORF">PCOS0759_LOCUS6642</name>
</gene>
<keyword evidence="3 5" id="KW-0808">Transferase</keyword>
<feature type="transmembrane region" description="Helical" evidence="6">
    <location>
        <begin position="291"/>
        <end position="310"/>
    </location>
</feature>
<dbReference type="GO" id="GO:0016780">
    <property type="term" value="F:phosphotransferase activity, for other substituted phosphate groups"/>
    <property type="evidence" value="ECO:0007669"/>
    <property type="project" value="InterPro"/>
</dbReference>
<dbReference type="InterPro" id="IPR043130">
    <property type="entry name" value="CDP-OH_PTrfase_TM_dom"/>
</dbReference>
<dbReference type="UniPathway" id="UPA00558">
    <property type="reaction ID" value="UER00742"/>
</dbReference>
<evidence type="ECO:0000256" key="2">
    <source>
        <dbReference type="ARBA" id="ARBA00010441"/>
    </source>
</evidence>
<dbReference type="AlphaFoldDB" id="A0A7S1PGS5"/>
<accession>A0A7S1PGS5</accession>
<evidence type="ECO:0000256" key="1">
    <source>
        <dbReference type="ARBA" id="ARBA00004370"/>
    </source>
</evidence>
<feature type="transmembrane region" description="Helical" evidence="6">
    <location>
        <begin position="232"/>
        <end position="253"/>
    </location>
</feature>
<dbReference type="GO" id="GO:0006646">
    <property type="term" value="P:phosphatidylethanolamine biosynthetic process"/>
    <property type="evidence" value="ECO:0007669"/>
    <property type="project" value="UniProtKB-UniPathway"/>
</dbReference>
<dbReference type="Gene3D" id="1.20.120.1760">
    <property type="match status" value="1"/>
</dbReference>
<reference evidence="8" key="1">
    <citation type="submission" date="2021-01" db="EMBL/GenBank/DDBJ databases">
        <authorList>
            <person name="Corre E."/>
            <person name="Pelletier E."/>
            <person name="Niang G."/>
            <person name="Scheremetjew M."/>
            <person name="Finn R."/>
            <person name="Kale V."/>
            <person name="Holt S."/>
            <person name="Cochrane G."/>
            <person name="Meng A."/>
            <person name="Brown T."/>
            <person name="Cohen L."/>
        </authorList>
    </citation>
    <scope>NUCLEOTIDE SEQUENCE</scope>
    <source>
        <strain evidence="8">WS</strain>
    </source>
</reference>
<keyword evidence="4 6" id="KW-0472">Membrane</keyword>
<comment type="subcellular location">
    <subcellularLocation>
        <location evidence="1">Membrane</location>
    </subcellularLocation>
</comment>
<feature type="transmembrane region" description="Helical" evidence="6">
    <location>
        <begin position="61"/>
        <end position="81"/>
    </location>
</feature>
<dbReference type="EMBL" id="HBGD01008049">
    <property type="protein sequence ID" value="CAD9083388.1"/>
    <property type="molecule type" value="Transcribed_RNA"/>
</dbReference>
<name>A0A7S1PGS5_9EUKA</name>
<dbReference type="InterPro" id="IPR004821">
    <property type="entry name" value="Cyt_trans-like"/>
</dbReference>
<dbReference type="Gene3D" id="3.40.50.620">
    <property type="entry name" value="HUPs"/>
    <property type="match status" value="1"/>
</dbReference>
<feature type="transmembrane region" description="Helical" evidence="6">
    <location>
        <begin position="265"/>
        <end position="285"/>
    </location>
</feature>
<evidence type="ECO:0000313" key="8">
    <source>
        <dbReference type="EMBL" id="CAD9083388.1"/>
    </source>
</evidence>
<dbReference type="Pfam" id="PF01467">
    <property type="entry name" value="CTP_transf_like"/>
    <property type="match status" value="1"/>
</dbReference>
<proteinExistence type="inferred from homology"/>
<feature type="domain" description="Cytidyltransferase-like" evidence="7">
    <location>
        <begin position="367"/>
        <end position="491"/>
    </location>
</feature>
<evidence type="ECO:0000259" key="7">
    <source>
        <dbReference type="Pfam" id="PF01467"/>
    </source>
</evidence>
<dbReference type="PANTHER" id="PTHR10414">
    <property type="entry name" value="ETHANOLAMINEPHOSPHOTRANSFERASE"/>
    <property type="match status" value="1"/>
</dbReference>
<dbReference type="NCBIfam" id="TIGR00125">
    <property type="entry name" value="cyt_tran_rel"/>
    <property type="match status" value="1"/>
</dbReference>
<evidence type="ECO:0000256" key="6">
    <source>
        <dbReference type="SAM" id="Phobius"/>
    </source>
</evidence>
<protein>
    <recommendedName>
        <fullName evidence="7">Cytidyltransferase-like domain-containing protein</fullName>
    </recommendedName>
</protein>
<dbReference type="InterPro" id="IPR048254">
    <property type="entry name" value="CDP_ALCOHOL_P_TRANSF_CS"/>
</dbReference>
<dbReference type="InterPro" id="IPR000462">
    <property type="entry name" value="CDP-OH_P_trans"/>
</dbReference>
<dbReference type="PROSITE" id="PS00379">
    <property type="entry name" value="CDP_ALCOHOL_P_TRANSF"/>
    <property type="match status" value="1"/>
</dbReference>
<comment type="similarity">
    <text evidence="2 5">Belongs to the CDP-alcohol phosphatidyltransferase class-I family.</text>
</comment>
<dbReference type="InterPro" id="IPR014472">
    <property type="entry name" value="CHOPT"/>
</dbReference>
<keyword evidence="6" id="KW-1133">Transmembrane helix</keyword>
<sequence>MALSHAHPHAATPGIFLSPTEKLNLTTWSYSFDDISISTRVLTPFWDFCAYLVPDNVAPNLLSLSGLLCVLHAYYLCYRYMDDYPSAVSICAMLLIFMYQTLDAIDGKHARRIRNASPLGELFDHSCDAISCVFVALTVCAVLGIENLKSRWFVTQFFQLAFLSSHFEAFKSRVVHFGAFTGPGEAIFLFECTMLVRATIGWDWIRRPFETVVLPILTPLHPTLYDMDSLQLFALMMCYLYYSALLFMVIKVLTMPRKNYSTRNGLLFCLLIRYVPAFLIQLNLLASELSILEIICDGLFMSILTSDLILAKMSQRELHPWIVVFAMISLFNSFVLLAVVVFYYVAVFYDIAQHLNIPVFSTVTNVYVDGVYDMCHIGHINQFYNALKHGNKLIVGVLSDESVMDYKRKPIMTCEERCAIVRKLSMVHKVIPKTIYPTITEEFIKEHNIHIVCHSEEYDKPDDTYYTIPRKMGMTRVLPRTEGMSTSELIKRMTTRAYEIGKENVEKLDDK</sequence>
<evidence type="ECO:0000256" key="4">
    <source>
        <dbReference type="ARBA" id="ARBA00023136"/>
    </source>
</evidence>
<feature type="transmembrane region" description="Helical" evidence="6">
    <location>
        <begin position="322"/>
        <end position="346"/>
    </location>
</feature>
<dbReference type="Pfam" id="PF01066">
    <property type="entry name" value="CDP-OH_P_transf"/>
    <property type="match status" value="1"/>
</dbReference>
<keyword evidence="6" id="KW-0812">Transmembrane</keyword>
<organism evidence="8">
    <name type="scientific">Percolomonas cosmopolitus</name>
    <dbReference type="NCBI Taxonomy" id="63605"/>
    <lineage>
        <taxon>Eukaryota</taxon>
        <taxon>Discoba</taxon>
        <taxon>Heterolobosea</taxon>
        <taxon>Tetramitia</taxon>
        <taxon>Eutetramitia</taxon>
        <taxon>Percolomonadidae</taxon>
        <taxon>Percolomonas</taxon>
    </lineage>
</organism>
<feature type="transmembrane region" description="Helical" evidence="6">
    <location>
        <begin position="87"/>
        <end position="105"/>
    </location>
</feature>
<evidence type="ECO:0000256" key="3">
    <source>
        <dbReference type="ARBA" id="ARBA00022679"/>
    </source>
</evidence>
<dbReference type="GO" id="GO:0016020">
    <property type="term" value="C:membrane"/>
    <property type="evidence" value="ECO:0007669"/>
    <property type="project" value="UniProtKB-SubCell"/>
</dbReference>
<dbReference type="PANTHER" id="PTHR10414:SF37">
    <property type="entry name" value="BB IN A BOXCAR, ISOFORM C"/>
    <property type="match status" value="1"/>
</dbReference>
<dbReference type="SUPFAM" id="SSF52374">
    <property type="entry name" value="Nucleotidylyl transferase"/>
    <property type="match status" value="1"/>
</dbReference>
<dbReference type="InterPro" id="IPR014729">
    <property type="entry name" value="Rossmann-like_a/b/a_fold"/>
</dbReference>